<feature type="compositionally biased region" description="Pro residues" evidence="1">
    <location>
        <begin position="39"/>
        <end position="190"/>
    </location>
</feature>
<dbReference type="Proteomes" id="UP000194798">
    <property type="component" value="Unassembled WGS sequence"/>
</dbReference>
<protein>
    <submittedName>
        <fullName evidence="3">Uncharacterized protein</fullName>
    </submittedName>
</protein>
<proteinExistence type="predicted"/>
<dbReference type="PANTHER" id="PTHR13037">
    <property type="entry name" value="FORMIN"/>
    <property type="match status" value="1"/>
</dbReference>
<feature type="signal peptide" evidence="2">
    <location>
        <begin position="1"/>
        <end position="20"/>
    </location>
</feature>
<dbReference type="EMBL" id="MSLT01000023">
    <property type="protein sequence ID" value="OUD12025.1"/>
    <property type="molecule type" value="Genomic_DNA"/>
</dbReference>
<gene>
    <name evidence="3" type="ORF">TPSD3_12880</name>
</gene>
<keyword evidence="2" id="KW-0732">Signal</keyword>
<dbReference type="PANTHER" id="PTHR13037:SF23">
    <property type="entry name" value="ACTIN NUCLEATION-PROMOTING FACTOR WASL"/>
    <property type="match status" value="1"/>
</dbReference>
<keyword evidence="4" id="KW-1185">Reference proteome</keyword>
<dbReference type="AlphaFoldDB" id="A0A251X3U1"/>
<name>A0A251X3U1_9GAMM</name>
<reference evidence="3 4" key="1">
    <citation type="submission" date="2016-12" db="EMBL/GenBank/DDBJ databases">
        <title>Thioflexothrix psekupsii D3 genome sequencing and assembly.</title>
        <authorList>
            <person name="Fomenkov A."/>
            <person name="Vincze T."/>
            <person name="Grabovich M."/>
            <person name="Anton B.P."/>
            <person name="Dubinina G."/>
            <person name="Orlova M."/>
            <person name="Belousova E."/>
            <person name="Roberts R.J."/>
        </authorList>
    </citation>
    <scope>NUCLEOTIDE SEQUENCE [LARGE SCALE GENOMIC DNA]</scope>
    <source>
        <strain evidence="3">D3</strain>
    </source>
</reference>
<dbReference type="RefSeq" id="WP_086488941.1">
    <property type="nucleotide sequence ID" value="NZ_MSLT01000023.1"/>
</dbReference>
<evidence type="ECO:0000313" key="4">
    <source>
        <dbReference type="Proteomes" id="UP000194798"/>
    </source>
</evidence>
<evidence type="ECO:0000256" key="2">
    <source>
        <dbReference type="SAM" id="SignalP"/>
    </source>
</evidence>
<sequence length="701" mass="76847">MTRSSLILAALLLTTPVVWAQSELPPPCPPDDPRCQPGELPPPPPPEDGEKLPPPPPEDGGELPPPPPEDGEELPPPPPEDGGELPPPPPEDGGELPPPPPEDGEKLPPPPPEDGEKLPPPPPEDGGELPPPPPEDGEKLPPPPPEDGEKLPPPPPEDGEKLPPPPPEDGEKLPPPPPEDGEKLPPPPPEDGGELPPVPINGELECPPELGDCMGLDGLPELDEELSELLDEYWEEGDWEWMESNWFDENFNFDTIDESQIAQLGCDLIQELRPEQFELFTSAVFDAFQEEQISCMPAEVFTELEDDRVSMMAAPMFGQMKADQLKHIPPTAIQKMQADQLKQIPMDEFCDMELEDALEFLLNANDDVGEDVLAEFVARCEGLAMDGQGQLQIPPETRIPARQLDGQKDLRAQNVIMEDPIDMTSGLMLGGKAGQEDSLLASVQQLIDEYGISVTQNQYGVLELELEGRLFTVRPDPNSLRKAPTGAKPGVEATEDGSFILTTEDLVEIRLVSSLRNPMLVKQAFAASQKAEDVEVRVSATGQGLLRDLSSRSTRAGRSLVIDWSPEVFPSPGRSGRDVRSDDNLLQKTLFNYADGTSQWVNASVLQPDTLIKLLLELPGVKTATRQSNGTFKVLFTDLQRQEYDVTLYPQLDVHVLELRPNQKLEPKLKPGLRGEIVYQVQLDQLAISSRLVIYATLMTP</sequence>
<evidence type="ECO:0000313" key="3">
    <source>
        <dbReference type="EMBL" id="OUD12025.1"/>
    </source>
</evidence>
<accession>A0A251X3U1</accession>
<comment type="caution">
    <text evidence="3">The sequence shown here is derived from an EMBL/GenBank/DDBJ whole genome shotgun (WGS) entry which is preliminary data.</text>
</comment>
<evidence type="ECO:0000256" key="1">
    <source>
        <dbReference type="SAM" id="MobiDB-lite"/>
    </source>
</evidence>
<feature type="region of interest" description="Disordered" evidence="1">
    <location>
        <begin position="21"/>
        <end position="210"/>
    </location>
</feature>
<feature type="chain" id="PRO_5013259238" evidence="2">
    <location>
        <begin position="21"/>
        <end position="701"/>
    </location>
</feature>
<organism evidence="3 4">
    <name type="scientific">Thioflexithrix psekupsensis</name>
    <dbReference type="NCBI Taxonomy" id="1570016"/>
    <lineage>
        <taxon>Bacteria</taxon>
        <taxon>Pseudomonadati</taxon>
        <taxon>Pseudomonadota</taxon>
        <taxon>Gammaproteobacteria</taxon>
        <taxon>Thiotrichales</taxon>
        <taxon>Thioflexithrix</taxon>
    </lineage>
</organism>